<organism evidence="5 6">
    <name type="scientific">Bianquea renquensis</name>
    <dbReference type="NCBI Taxonomy" id="2763661"/>
    <lineage>
        <taxon>Bacteria</taxon>
        <taxon>Bacillati</taxon>
        <taxon>Bacillota</taxon>
        <taxon>Clostridia</taxon>
        <taxon>Eubacteriales</taxon>
        <taxon>Bianqueaceae</taxon>
        <taxon>Bianquea</taxon>
    </lineage>
</organism>
<evidence type="ECO:0000256" key="1">
    <source>
        <dbReference type="ARBA" id="ARBA00008467"/>
    </source>
</evidence>
<sequence>MRRRVVITGIGTASVCGFGKAAFWNGILKGDTHFQKVNDAFYGADFQGQYGFLDREEQSLFEAQYLSEEERKSLHPCARLALAVALSAAEDAGLKKFDGEISPERVGVSVGTTHGEINVMESMVQENGAVPMEQIKDSIHHIDIAAAIARRMKAAGDVVLHSDACSSGNVAAAYGFQMIRRGRLDRVLAGGVDVYSKLTEGGFTCIRALTSDRVRPFDKNRSGIILSEGAGMLVLEDYETAKARGAHIYGEILGQGQSNDAYHMASMDPEAAEIQVAMGNAVQDAGILKGEIEYICLHGTGTISNDNCEMKAIPEFFGERAETLHVSSIKGALGHALGGAAALELVACSLSLESGIIPPNCNLLQKDSHCTLHLVRQPLNAKPSVIMNSSYAFGGSNCCIVLGKVGEGCA</sequence>
<protein>
    <submittedName>
        <fullName evidence="5">Beta-ketoacyl-[acyl-carrier-protein] synthase family protein</fullName>
    </submittedName>
</protein>
<dbReference type="PANTHER" id="PTHR11712">
    <property type="entry name" value="POLYKETIDE SYNTHASE-RELATED"/>
    <property type="match status" value="1"/>
</dbReference>
<accession>A0A926DV82</accession>
<dbReference type="AlphaFoldDB" id="A0A926DV82"/>
<dbReference type="CDD" id="cd00834">
    <property type="entry name" value="KAS_I_II"/>
    <property type="match status" value="1"/>
</dbReference>
<proteinExistence type="inferred from homology"/>
<dbReference type="GO" id="GO:0004315">
    <property type="term" value="F:3-oxoacyl-[acyl-carrier-protein] synthase activity"/>
    <property type="evidence" value="ECO:0007669"/>
    <property type="project" value="TreeGrafter"/>
</dbReference>
<dbReference type="SMART" id="SM00825">
    <property type="entry name" value="PKS_KS"/>
    <property type="match status" value="1"/>
</dbReference>
<dbReference type="Gene3D" id="3.40.47.10">
    <property type="match status" value="1"/>
</dbReference>
<dbReference type="SUPFAM" id="SSF53901">
    <property type="entry name" value="Thiolase-like"/>
    <property type="match status" value="2"/>
</dbReference>
<dbReference type="InterPro" id="IPR014030">
    <property type="entry name" value="Ketoacyl_synth_N"/>
</dbReference>
<dbReference type="InterPro" id="IPR000794">
    <property type="entry name" value="Beta-ketoacyl_synthase"/>
</dbReference>
<dbReference type="GO" id="GO:0006633">
    <property type="term" value="P:fatty acid biosynthetic process"/>
    <property type="evidence" value="ECO:0007669"/>
    <property type="project" value="TreeGrafter"/>
</dbReference>
<dbReference type="InterPro" id="IPR014031">
    <property type="entry name" value="Ketoacyl_synth_C"/>
</dbReference>
<keyword evidence="2 3" id="KW-0808">Transferase</keyword>
<dbReference type="Pfam" id="PF00109">
    <property type="entry name" value="ketoacyl-synt"/>
    <property type="match status" value="1"/>
</dbReference>
<name>A0A926DV82_9FIRM</name>
<dbReference type="PANTHER" id="PTHR11712:SF336">
    <property type="entry name" value="3-OXOACYL-[ACYL-CARRIER-PROTEIN] SYNTHASE, MITOCHONDRIAL"/>
    <property type="match status" value="1"/>
</dbReference>
<evidence type="ECO:0000256" key="3">
    <source>
        <dbReference type="RuleBase" id="RU003694"/>
    </source>
</evidence>
<reference evidence="5" key="1">
    <citation type="submission" date="2020-08" db="EMBL/GenBank/DDBJ databases">
        <title>Genome public.</title>
        <authorList>
            <person name="Liu C."/>
            <person name="Sun Q."/>
        </authorList>
    </citation>
    <scope>NUCLEOTIDE SEQUENCE</scope>
    <source>
        <strain evidence="5">NSJ-32</strain>
    </source>
</reference>
<keyword evidence="6" id="KW-1185">Reference proteome</keyword>
<dbReference type="InterPro" id="IPR020841">
    <property type="entry name" value="PKS_Beta-ketoAc_synthase_dom"/>
</dbReference>
<dbReference type="RefSeq" id="WP_177717027.1">
    <property type="nucleotide sequence ID" value="NZ_JACRSQ010000022.1"/>
</dbReference>
<evidence type="ECO:0000313" key="6">
    <source>
        <dbReference type="Proteomes" id="UP000657006"/>
    </source>
</evidence>
<dbReference type="GO" id="GO:0005829">
    <property type="term" value="C:cytosol"/>
    <property type="evidence" value="ECO:0007669"/>
    <property type="project" value="TreeGrafter"/>
</dbReference>
<gene>
    <name evidence="5" type="ORF">H8730_12970</name>
</gene>
<dbReference type="EMBL" id="JACRSQ010000022">
    <property type="protein sequence ID" value="MBC8544452.1"/>
    <property type="molecule type" value="Genomic_DNA"/>
</dbReference>
<dbReference type="Pfam" id="PF02801">
    <property type="entry name" value="Ketoacyl-synt_C"/>
    <property type="match status" value="1"/>
</dbReference>
<comment type="similarity">
    <text evidence="1 3">Belongs to the thiolase-like superfamily. Beta-ketoacyl-ACP synthases family.</text>
</comment>
<dbReference type="Proteomes" id="UP000657006">
    <property type="component" value="Unassembled WGS sequence"/>
</dbReference>
<dbReference type="InterPro" id="IPR016039">
    <property type="entry name" value="Thiolase-like"/>
</dbReference>
<dbReference type="PROSITE" id="PS52004">
    <property type="entry name" value="KS3_2"/>
    <property type="match status" value="1"/>
</dbReference>
<feature type="domain" description="Ketosynthase family 3 (KS3)" evidence="4">
    <location>
        <begin position="2"/>
        <end position="404"/>
    </location>
</feature>
<evidence type="ECO:0000259" key="4">
    <source>
        <dbReference type="PROSITE" id="PS52004"/>
    </source>
</evidence>
<evidence type="ECO:0000256" key="2">
    <source>
        <dbReference type="ARBA" id="ARBA00022679"/>
    </source>
</evidence>
<evidence type="ECO:0000313" key="5">
    <source>
        <dbReference type="EMBL" id="MBC8544452.1"/>
    </source>
</evidence>
<comment type="caution">
    <text evidence="5">The sequence shown here is derived from an EMBL/GenBank/DDBJ whole genome shotgun (WGS) entry which is preliminary data.</text>
</comment>